<dbReference type="EMBL" id="AZHB01000005">
    <property type="protein sequence ID" value="OAA69591.1"/>
    <property type="molecule type" value="Genomic_DNA"/>
</dbReference>
<dbReference type="STRING" id="1081104.A0A168B425"/>
<dbReference type="InterPro" id="IPR002575">
    <property type="entry name" value="Aminoglycoside_PTrfase"/>
</dbReference>
<evidence type="ECO:0000259" key="1">
    <source>
        <dbReference type="Pfam" id="PF01636"/>
    </source>
</evidence>
<dbReference type="PANTHER" id="PTHR21310">
    <property type="entry name" value="AMINOGLYCOSIDE PHOSPHOTRANSFERASE-RELATED-RELATED"/>
    <property type="match status" value="1"/>
</dbReference>
<proteinExistence type="predicted"/>
<dbReference type="OrthoDB" id="10003767at2759"/>
<dbReference type="PANTHER" id="PTHR21310:SF15">
    <property type="entry name" value="AMINOGLYCOSIDE PHOSPHOTRANSFERASE DOMAIN-CONTAINING PROTEIN"/>
    <property type="match status" value="1"/>
</dbReference>
<evidence type="ECO:0000313" key="2">
    <source>
        <dbReference type="EMBL" id="OAA69591.1"/>
    </source>
</evidence>
<sequence length="450" mass="50467">MNPAEHFPIPRATIGRLCDAVLASLDEAAICKLASSHSNALPCRVLSIDRGSYNASVCLDFFGRIPRRLLRLPLRPAVRDGWRKVQSEAATLAYLRKHTSVSVPRVWAYGQHARVTNDPSTPQPYLLCDYIPGQCLTLGRVRNATSRQRKELFSDLIGIYSQFLTLQFPVSESLFPGTDEDGNPRIEGLLSMPMNELLLSTSSSHPVPGILRSAASYVDYHLDIVSESAHLPLIDGTLSRVKEQAFALHHLRLEAHRGLNCLQSQDAESFILTHPDLHYANIVVNKELRIQGLIDWEFAGTVPLCLFRPPAWATGHDGRGFLPPPKEISSDFQMALQLSEHQELKRHWRQIGGPGTLAMAEIFCHPNKLERLFYDFLFPKMFSDSREEAVDRFFADSKNAALAAEAAEQLRASERYTAYLKENGLYDEIGEAEAKLAEKRAKILHTLFPT</sequence>
<dbReference type="Gene3D" id="3.90.1200.10">
    <property type="match status" value="1"/>
</dbReference>
<accession>A0A168B425</accession>
<keyword evidence="2" id="KW-0808">Transferase</keyword>
<dbReference type="Proteomes" id="UP000076744">
    <property type="component" value="Unassembled WGS sequence"/>
</dbReference>
<dbReference type="Pfam" id="PF01636">
    <property type="entry name" value="APH"/>
    <property type="match status" value="1"/>
</dbReference>
<feature type="domain" description="Aminoglycoside phosphotransferase" evidence="1">
    <location>
        <begin position="84"/>
        <end position="301"/>
    </location>
</feature>
<dbReference type="SUPFAM" id="SSF56112">
    <property type="entry name" value="Protein kinase-like (PK-like)"/>
    <property type="match status" value="1"/>
</dbReference>
<keyword evidence="3" id="KW-1185">Reference proteome</keyword>
<dbReference type="AlphaFoldDB" id="A0A168B425"/>
<reference evidence="2 3" key="1">
    <citation type="journal article" date="2016" name="Genome Biol. Evol.">
        <title>Divergent and convergent evolution of fungal pathogenicity.</title>
        <authorList>
            <person name="Shang Y."/>
            <person name="Xiao G."/>
            <person name="Zheng P."/>
            <person name="Cen K."/>
            <person name="Zhan S."/>
            <person name="Wang C."/>
        </authorList>
    </citation>
    <scope>NUCLEOTIDE SEQUENCE [LARGE SCALE GENOMIC DNA]</scope>
    <source>
        <strain evidence="2 3">ARSEF 2679</strain>
    </source>
</reference>
<name>A0A168B425_CORFA</name>
<evidence type="ECO:0000313" key="3">
    <source>
        <dbReference type="Proteomes" id="UP000076744"/>
    </source>
</evidence>
<dbReference type="InterPro" id="IPR011009">
    <property type="entry name" value="Kinase-like_dom_sf"/>
</dbReference>
<organism evidence="2 3">
    <name type="scientific">Cordyceps fumosorosea (strain ARSEF 2679)</name>
    <name type="common">Isaria fumosorosea</name>
    <dbReference type="NCBI Taxonomy" id="1081104"/>
    <lineage>
        <taxon>Eukaryota</taxon>
        <taxon>Fungi</taxon>
        <taxon>Dikarya</taxon>
        <taxon>Ascomycota</taxon>
        <taxon>Pezizomycotina</taxon>
        <taxon>Sordariomycetes</taxon>
        <taxon>Hypocreomycetidae</taxon>
        <taxon>Hypocreales</taxon>
        <taxon>Cordycipitaceae</taxon>
        <taxon>Cordyceps</taxon>
    </lineage>
</organism>
<dbReference type="GO" id="GO:0016740">
    <property type="term" value="F:transferase activity"/>
    <property type="evidence" value="ECO:0007669"/>
    <property type="project" value="UniProtKB-KW"/>
</dbReference>
<dbReference type="RefSeq" id="XP_018706195.1">
    <property type="nucleotide sequence ID" value="XM_018846467.1"/>
</dbReference>
<dbReference type="InterPro" id="IPR051678">
    <property type="entry name" value="AGP_Transferase"/>
</dbReference>
<protein>
    <submittedName>
        <fullName evidence="2">Phosphotransferase enzyme family protein</fullName>
    </submittedName>
</protein>
<dbReference type="GeneID" id="30019153"/>
<gene>
    <name evidence="2" type="ORF">ISF_02861</name>
</gene>
<comment type="caution">
    <text evidence="2">The sequence shown here is derived from an EMBL/GenBank/DDBJ whole genome shotgun (WGS) entry which is preliminary data.</text>
</comment>